<dbReference type="OrthoDB" id="488616at2"/>
<dbReference type="EMBL" id="PVWK01000121">
    <property type="protein sequence ID" value="PSB25767.1"/>
    <property type="molecule type" value="Genomic_DNA"/>
</dbReference>
<accession>A0A2T1DZ37</accession>
<evidence type="ECO:0000313" key="2">
    <source>
        <dbReference type="Proteomes" id="UP000239576"/>
    </source>
</evidence>
<gene>
    <name evidence="1" type="ORF">C7B82_22195</name>
</gene>
<organism evidence="1 2">
    <name type="scientific">Stenomitos frigidus ULC18</name>
    <dbReference type="NCBI Taxonomy" id="2107698"/>
    <lineage>
        <taxon>Bacteria</taxon>
        <taxon>Bacillati</taxon>
        <taxon>Cyanobacteriota</taxon>
        <taxon>Cyanophyceae</taxon>
        <taxon>Leptolyngbyales</taxon>
        <taxon>Leptolyngbyaceae</taxon>
        <taxon>Stenomitos</taxon>
    </lineage>
</organism>
<comment type="caution">
    <text evidence="1">The sequence shown here is derived from an EMBL/GenBank/DDBJ whole genome shotgun (WGS) entry which is preliminary data.</text>
</comment>
<reference evidence="2" key="1">
    <citation type="submission" date="2018-02" db="EMBL/GenBank/DDBJ databases">
        <authorList>
            <person name="Moore K."/>
            <person name="Momper L."/>
        </authorList>
    </citation>
    <scope>NUCLEOTIDE SEQUENCE [LARGE SCALE GENOMIC DNA]</scope>
    <source>
        <strain evidence="2">ULC18</strain>
    </source>
</reference>
<keyword evidence="2" id="KW-1185">Reference proteome</keyword>
<dbReference type="RefSeq" id="WP_106258668.1">
    <property type="nucleotide sequence ID" value="NZ_CAWNSW010000160.1"/>
</dbReference>
<reference evidence="1 2" key="2">
    <citation type="submission" date="2018-03" db="EMBL/GenBank/DDBJ databases">
        <title>The ancient ancestry and fast evolution of plastids.</title>
        <authorList>
            <person name="Moore K.R."/>
            <person name="Magnabosco C."/>
            <person name="Momper L."/>
            <person name="Gold D.A."/>
            <person name="Bosak T."/>
            <person name="Fournier G.P."/>
        </authorList>
    </citation>
    <scope>NUCLEOTIDE SEQUENCE [LARGE SCALE GENOMIC DNA]</scope>
    <source>
        <strain evidence="1 2">ULC18</strain>
    </source>
</reference>
<sequence>MSLLKDRAHHLVEQLADDELLDVWIVLSELYCDFYMLRATQACKQTLKPGDTLTRDEALRLLSAR</sequence>
<protein>
    <submittedName>
        <fullName evidence="1">Uncharacterized protein</fullName>
    </submittedName>
</protein>
<proteinExistence type="predicted"/>
<dbReference type="Proteomes" id="UP000239576">
    <property type="component" value="Unassembled WGS sequence"/>
</dbReference>
<evidence type="ECO:0000313" key="1">
    <source>
        <dbReference type="EMBL" id="PSB25767.1"/>
    </source>
</evidence>
<dbReference type="AlphaFoldDB" id="A0A2T1DZ37"/>
<name>A0A2T1DZ37_9CYAN</name>